<keyword evidence="3" id="KW-1185">Reference proteome</keyword>
<sequence length="148" mass="16818">MSGATGSVITAMVFVLIFICALAIYFVARLRFKAQNVGSFNVAYRRRPEDVWVAGVCHYSEDLLKWYRIISLKWGSTLRWTRHGFEILDAQVQEADGVRLAILHCRAQEAKRGVFLPPADFWLAMGEPDYSGLVSWMESAPPQSIEIY</sequence>
<dbReference type="EMBL" id="VUMY01000004">
    <property type="protein sequence ID" value="MST49198.1"/>
    <property type="molecule type" value="Genomic_DNA"/>
</dbReference>
<evidence type="ECO:0000313" key="3">
    <source>
        <dbReference type="Proteomes" id="UP000442535"/>
    </source>
</evidence>
<dbReference type="AlphaFoldDB" id="A0A7K0K1A7"/>
<dbReference type="Pfam" id="PF10739">
    <property type="entry name" value="DUF2550"/>
    <property type="match status" value="1"/>
</dbReference>
<protein>
    <submittedName>
        <fullName evidence="2">DUF2550 family protein</fullName>
    </submittedName>
</protein>
<organism evidence="2 3">
    <name type="scientific">Mobiluncus porci</name>
    <dbReference type="NCBI Taxonomy" id="2652278"/>
    <lineage>
        <taxon>Bacteria</taxon>
        <taxon>Bacillati</taxon>
        <taxon>Actinomycetota</taxon>
        <taxon>Actinomycetes</taxon>
        <taxon>Actinomycetales</taxon>
        <taxon>Actinomycetaceae</taxon>
        <taxon>Mobiluncus</taxon>
    </lineage>
</organism>
<dbReference type="InterPro" id="IPR019675">
    <property type="entry name" value="DUF2550"/>
</dbReference>
<reference evidence="2 3" key="1">
    <citation type="submission" date="2019-08" db="EMBL/GenBank/DDBJ databases">
        <title>In-depth cultivation of the pig gut microbiome towards novel bacterial diversity and tailored functional studies.</title>
        <authorList>
            <person name="Wylensek D."/>
            <person name="Hitch T.C.A."/>
            <person name="Clavel T."/>
        </authorList>
    </citation>
    <scope>NUCLEOTIDE SEQUENCE [LARGE SCALE GENOMIC DNA]</scope>
    <source>
        <strain evidence="2 3">RF-GAM-744-WT-7</strain>
    </source>
</reference>
<keyword evidence="1" id="KW-0472">Membrane</keyword>
<dbReference type="RefSeq" id="WP_154543621.1">
    <property type="nucleotide sequence ID" value="NZ_VUMY01000004.1"/>
</dbReference>
<comment type="caution">
    <text evidence="2">The sequence shown here is derived from an EMBL/GenBank/DDBJ whole genome shotgun (WGS) entry which is preliminary data.</text>
</comment>
<dbReference type="Proteomes" id="UP000442535">
    <property type="component" value="Unassembled WGS sequence"/>
</dbReference>
<gene>
    <name evidence="2" type="ORF">FYJ63_02875</name>
</gene>
<name>A0A7K0K1A7_9ACTO</name>
<keyword evidence="1" id="KW-1133">Transmembrane helix</keyword>
<proteinExistence type="predicted"/>
<accession>A0A7K0K1A7</accession>
<keyword evidence="1" id="KW-0812">Transmembrane</keyword>
<feature type="transmembrane region" description="Helical" evidence="1">
    <location>
        <begin position="6"/>
        <end position="28"/>
    </location>
</feature>
<evidence type="ECO:0000313" key="2">
    <source>
        <dbReference type="EMBL" id="MST49198.1"/>
    </source>
</evidence>
<evidence type="ECO:0000256" key="1">
    <source>
        <dbReference type="SAM" id="Phobius"/>
    </source>
</evidence>